<organism evidence="1 2">
    <name type="scientific">Cellulomonas soli</name>
    <dbReference type="NCBI Taxonomy" id="931535"/>
    <lineage>
        <taxon>Bacteria</taxon>
        <taxon>Bacillati</taxon>
        <taxon>Actinomycetota</taxon>
        <taxon>Actinomycetes</taxon>
        <taxon>Micrococcales</taxon>
        <taxon>Cellulomonadaceae</taxon>
        <taxon>Cellulomonas</taxon>
    </lineage>
</organism>
<dbReference type="AlphaFoldDB" id="A0A512P9G8"/>
<proteinExistence type="predicted"/>
<dbReference type="OrthoDB" id="3853982at2"/>
<keyword evidence="2" id="KW-1185">Reference proteome</keyword>
<dbReference type="RefSeq" id="WP_146951647.1">
    <property type="nucleotide sequence ID" value="NZ_BAABBJ010000015.1"/>
</dbReference>
<dbReference type="EMBL" id="BKAL01000002">
    <property type="protein sequence ID" value="GEP67857.1"/>
    <property type="molecule type" value="Genomic_DNA"/>
</dbReference>
<evidence type="ECO:0000313" key="1">
    <source>
        <dbReference type="EMBL" id="GEP67857.1"/>
    </source>
</evidence>
<protein>
    <recommendedName>
        <fullName evidence="3">DUF4440 domain-containing protein</fullName>
    </recommendedName>
</protein>
<evidence type="ECO:0008006" key="3">
    <source>
        <dbReference type="Google" id="ProtNLM"/>
    </source>
</evidence>
<comment type="caution">
    <text evidence="1">The sequence shown here is derived from an EMBL/GenBank/DDBJ whole genome shotgun (WGS) entry which is preliminary data.</text>
</comment>
<sequence>MPSVDPTIAQAEAAILEAYQGYWDAKVAAFSDPASDPGAELEQFAVDQAFADVASSVFTFRRNGIKVTGAPVLSPTVSEIVTGSEGSARIVDCVDGSQWQPIYVATGEPAAVPGQATRLTTTSTAYYYVDHWTIRTSEVDRGAPC</sequence>
<name>A0A512P9G8_9CELL</name>
<evidence type="ECO:0000313" key="2">
    <source>
        <dbReference type="Proteomes" id="UP000321798"/>
    </source>
</evidence>
<reference evidence="1 2" key="1">
    <citation type="submission" date="2019-07" db="EMBL/GenBank/DDBJ databases">
        <title>Whole genome shotgun sequence of Cellulomonas soli NBRC 109434.</title>
        <authorList>
            <person name="Hosoyama A."/>
            <person name="Uohara A."/>
            <person name="Ohji S."/>
            <person name="Ichikawa N."/>
        </authorList>
    </citation>
    <scope>NUCLEOTIDE SEQUENCE [LARGE SCALE GENOMIC DNA]</scope>
    <source>
        <strain evidence="1 2">NBRC 109434</strain>
    </source>
</reference>
<gene>
    <name evidence="1" type="ORF">CSO01_05720</name>
</gene>
<dbReference type="Proteomes" id="UP000321798">
    <property type="component" value="Unassembled WGS sequence"/>
</dbReference>
<accession>A0A512P9G8</accession>